<dbReference type="InterPro" id="IPR046960">
    <property type="entry name" value="PPR_At4g14850-like_plant"/>
</dbReference>
<evidence type="ECO:0000256" key="1">
    <source>
        <dbReference type="ARBA" id="ARBA00006643"/>
    </source>
</evidence>
<evidence type="ECO:0000256" key="2">
    <source>
        <dbReference type="ARBA" id="ARBA00022737"/>
    </source>
</evidence>
<accession>A0AAV8SS99</accession>
<gene>
    <name evidence="5" type="ORF">K2173_018964</name>
</gene>
<dbReference type="Gene3D" id="1.25.40.10">
    <property type="entry name" value="Tetratricopeptide repeat domain"/>
    <property type="match status" value="6"/>
</dbReference>
<organism evidence="5 6">
    <name type="scientific">Erythroxylum novogranatense</name>
    <dbReference type="NCBI Taxonomy" id="1862640"/>
    <lineage>
        <taxon>Eukaryota</taxon>
        <taxon>Viridiplantae</taxon>
        <taxon>Streptophyta</taxon>
        <taxon>Embryophyta</taxon>
        <taxon>Tracheophyta</taxon>
        <taxon>Spermatophyta</taxon>
        <taxon>Magnoliopsida</taxon>
        <taxon>eudicotyledons</taxon>
        <taxon>Gunneridae</taxon>
        <taxon>Pentapetalae</taxon>
        <taxon>rosids</taxon>
        <taxon>fabids</taxon>
        <taxon>Malpighiales</taxon>
        <taxon>Erythroxylaceae</taxon>
        <taxon>Erythroxylum</taxon>
    </lineage>
</organism>
<dbReference type="InterPro" id="IPR011990">
    <property type="entry name" value="TPR-like_helical_dom_sf"/>
</dbReference>
<dbReference type="InterPro" id="IPR046848">
    <property type="entry name" value="E_motif"/>
</dbReference>
<evidence type="ECO:0000313" key="5">
    <source>
        <dbReference type="EMBL" id="KAJ8755166.1"/>
    </source>
</evidence>
<evidence type="ECO:0000313" key="6">
    <source>
        <dbReference type="Proteomes" id="UP001159364"/>
    </source>
</evidence>
<comment type="similarity">
    <text evidence="1">Belongs to the PPR family. PCMP-H subfamily.</text>
</comment>
<feature type="repeat" description="PPR" evidence="3">
    <location>
        <begin position="502"/>
        <end position="536"/>
    </location>
</feature>
<dbReference type="GO" id="GO:0008270">
    <property type="term" value="F:zinc ion binding"/>
    <property type="evidence" value="ECO:0007669"/>
    <property type="project" value="InterPro"/>
</dbReference>
<dbReference type="Proteomes" id="UP001159364">
    <property type="component" value="Linkage Group LG09"/>
</dbReference>
<dbReference type="InterPro" id="IPR032867">
    <property type="entry name" value="DYW_dom"/>
</dbReference>
<feature type="repeat" description="PPR" evidence="3">
    <location>
        <begin position="83"/>
        <end position="113"/>
    </location>
</feature>
<dbReference type="FunFam" id="1.25.40.10:FF:000125">
    <property type="entry name" value="Pentatricopeptide repeat-containing protein"/>
    <property type="match status" value="1"/>
</dbReference>
<keyword evidence="6" id="KW-1185">Reference proteome</keyword>
<proteinExistence type="inferred from homology"/>
<dbReference type="NCBIfam" id="TIGR00756">
    <property type="entry name" value="PPR"/>
    <property type="match status" value="9"/>
</dbReference>
<dbReference type="Pfam" id="PF13041">
    <property type="entry name" value="PPR_2"/>
    <property type="match status" value="2"/>
</dbReference>
<sequence length="909" mass="102605">MIRRCPRSLRCFCSIPSPQNILFQCNKRIRELGQLGRIEEARQLLDTMPHTDTVSWNSMISSYVQNNCIQDAKLLFDAFEYKNVRTWTILLSGYAKAGFLGEAEGMFRAMPERNVVSWNAMLSGYVQNGDIRKARKLFEEMPERNVSSWNSLITGYSRGGLMKEARELFDRMRVRNCVSWMLMISGYVEIYEFGEAWGVFLMMMRSGMRPNQAILAVGLSATMGLNNLDLAKSLRTLAIKTSYEKDVVVGTAILNAYARNGKLESAIKFFEAMTVRNEYAWTTMIAAFSRFGRLDDAIALYELDTEKGVALRTTMITAYMDWARTDDAKSIFSELVDPNIITWNAMVSGYAQNGMLEEAYCIFLQMPIKNAASWAAMVAGFVQNGNDEEGLRLFSEIQKTRITPSHSSYASALSACAKIREVQMGKQIHSLIIKMRCQWNSYVANSLLYMYAKCQEMGDACQVLNAMRIKHADTWSSLMSGLSENQLLNEAHNTFDKMPIHDLVSWTIIISAHVQSGNEEIALQLFFDMLSTGVKPEACVVASLLTACGSMGVIKVGEQIHSLILKLGLSSCLSVCNALITMYFKCGSLCGLCVFEEMPERDIISWNAVLVGAAQNGLGREAIKIFKQMETAGYQPNEITFTGVLCACSHGELVDEGWAYFISMSQDHGIIPSIQHYTCMVDLLGRAGQLLEAEALITNMPVEADCVIWEVLLAASRIHQHIELSERVGERLFQIGTKNSGTYIVLSNVYASQGLWGKVAEIRELMRYRGVTREQGVSWIQIKNKLHRFLTGDKKHEDIEEICLALKEFCERFKASDYVPDVNFARHDVEEGEKENELLYHSEKLAVAYAVLRTPNGSPIHIMKNLRICIDCHSFMKFVSKATQREIIIRDRSRFHHIQDGSCSCNDYW</sequence>
<dbReference type="Pfam" id="PF13812">
    <property type="entry name" value="PPR_3"/>
    <property type="match status" value="1"/>
</dbReference>
<dbReference type="GO" id="GO:0048731">
    <property type="term" value="P:system development"/>
    <property type="evidence" value="ECO:0007669"/>
    <property type="project" value="UniProtKB-ARBA"/>
</dbReference>
<feature type="repeat" description="PPR" evidence="3">
    <location>
        <begin position="602"/>
        <end position="636"/>
    </location>
</feature>
<dbReference type="GO" id="GO:0003723">
    <property type="term" value="F:RNA binding"/>
    <property type="evidence" value="ECO:0007669"/>
    <property type="project" value="InterPro"/>
</dbReference>
<evidence type="ECO:0000256" key="3">
    <source>
        <dbReference type="PROSITE-ProRule" id="PRU00708"/>
    </source>
</evidence>
<dbReference type="Pfam" id="PF14432">
    <property type="entry name" value="DYW_deaminase"/>
    <property type="match status" value="1"/>
</dbReference>
<dbReference type="GO" id="GO:0009451">
    <property type="term" value="P:RNA modification"/>
    <property type="evidence" value="ECO:0007669"/>
    <property type="project" value="InterPro"/>
</dbReference>
<protein>
    <recommendedName>
        <fullName evidence="4">DYW domain-containing protein</fullName>
    </recommendedName>
</protein>
<feature type="domain" description="DYW" evidence="4">
    <location>
        <begin position="818"/>
        <end position="909"/>
    </location>
</feature>
<comment type="caution">
    <text evidence="5">The sequence shown here is derived from an EMBL/GenBank/DDBJ whole genome shotgun (WGS) entry which is preliminary data.</text>
</comment>
<evidence type="ECO:0000259" key="4">
    <source>
        <dbReference type="Pfam" id="PF14432"/>
    </source>
</evidence>
<dbReference type="EMBL" id="JAIWQS010000009">
    <property type="protein sequence ID" value="KAJ8755166.1"/>
    <property type="molecule type" value="Genomic_DNA"/>
</dbReference>
<feature type="repeat" description="PPR" evidence="3">
    <location>
        <begin position="176"/>
        <end position="210"/>
    </location>
</feature>
<feature type="repeat" description="PPR" evidence="3">
    <location>
        <begin position="277"/>
        <end position="311"/>
    </location>
</feature>
<dbReference type="SUPFAM" id="SSF48452">
    <property type="entry name" value="TPR-like"/>
    <property type="match status" value="1"/>
</dbReference>
<dbReference type="PROSITE" id="PS51375">
    <property type="entry name" value="PPR"/>
    <property type="match status" value="8"/>
</dbReference>
<dbReference type="Pfam" id="PF20431">
    <property type="entry name" value="E_motif"/>
    <property type="match status" value="1"/>
</dbReference>
<dbReference type="Pfam" id="PF01535">
    <property type="entry name" value="PPR"/>
    <property type="match status" value="9"/>
</dbReference>
<dbReference type="FunFam" id="1.25.40.10:FF:000090">
    <property type="entry name" value="Pentatricopeptide repeat-containing protein, chloroplastic"/>
    <property type="match status" value="1"/>
</dbReference>
<feature type="repeat" description="PPR" evidence="3">
    <location>
        <begin position="246"/>
        <end position="276"/>
    </location>
</feature>
<feature type="repeat" description="PPR" evidence="3">
    <location>
        <begin position="114"/>
        <end position="148"/>
    </location>
</feature>
<dbReference type="InterPro" id="IPR002885">
    <property type="entry name" value="PPR_rpt"/>
</dbReference>
<keyword evidence="2" id="KW-0677">Repeat</keyword>
<dbReference type="PANTHER" id="PTHR47926:SF533">
    <property type="entry name" value="DYW DOMAIN-CONTAINING PROTEIN"/>
    <property type="match status" value="1"/>
</dbReference>
<name>A0AAV8SS99_9ROSI</name>
<reference evidence="5 6" key="1">
    <citation type="submission" date="2021-09" db="EMBL/GenBank/DDBJ databases">
        <title>Genomic insights and catalytic innovation underlie evolution of tropane alkaloids biosynthesis.</title>
        <authorList>
            <person name="Wang Y.-J."/>
            <person name="Tian T."/>
            <person name="Huang J.-P."/>
            <person name="Huang S.-X."/>
        </authorList>
    </citation>
    <scope>NUCLEOTIDE SEQUENCE [LARGE SCALE GENOMIC DNA]</scope>
    <source>
        <strain evidence="5">KIB-2018</strain>
        <tissue evidence="5">Leaf</tissue>
    </source>
</reference>
<dbReference type="PANTHER" id="PTHR47926">
    <property type="entry name" value="PENTATRICOPEPTIDE REPEAT-CONTAINING PROTEIN"/>
    <property type="match status" value="1"/>
</dbReference>
<dbReference type="AlphaFoldDB" id="A0AAV8SS99"/>
<feature type="repeat" description="PPR" evidence="3">
    <location>
        <begin position="339"/>
        <end position="373"/>
    </location>
</feature>